<sequence length="416" mass="47090">MYNQQRQKRTHPKVRTGCTTCKARRIKCDEVKPVCSRCRLSNRKCIYAVPKTWIFAPQKETPVLLKGPLPITLGEHDERRAFDFFKQATVPQFAGRHDLQLRFWGNFIPQIAAFDILIFKLAVAMGSQHEAVVYGTPESSALAKRSHDAVVATLARNLTTLRVDISLLCCAMLMGYANLCEDVPATAAVHFSLGLRMLREETIPGHRNLTDSMGTFVEPMFGELELATALFGRPPEKVEIICPHTPTRPVLPSIFNDLYEAKQNLGGILRWLLWLTVLHRTAPERLTAESADVDVLLTQWRQIVVKYSLTIVATYPGLYMKARKMLFQYKLFGTCRGAANNPIFIETSRVRTLSVDFSQPLVTSVLCKLKRNIENNTWRPLAPKPARDWDDLDIWPHGEPVGHDGNTQIVRITLGR</sequence>
<evidence type="ECO:0000256" key="4">
    <source>
        <dbReference type="ARBA" id="ARBA00023125"/>
    </source>
</evidence>
<evidence type="ECO:0000256" key="2">
    <source>
        <dbReference type="ARBA" id="ARBA00022833"/>
    </source>
</evidence>
<dbReference type="Pfam" id="PF00172">
    <property type="entry name" value="Zn_clus"/>
    <property type="match status" value="1"/>
</dbReference>
<keyword evidence="3" id="KW-0805">Transcription regulation</keyword>
<dbReference type="PROSITE" id="PS00463">
    <property type="entry name" value="ZN2_CY6_FUNGAL_1"/>
    <property type="match status" value="1"/>
</dbReference>
<evidence type="ECO:0000259" key="7">
    <source>
        <dbReference type="PROSITE" id="PS50048"/>
    </source>
</evidence>
<accession>A0ABR0KCH0</accession>
<keyword evidence="1" id="KW-0479">Metal-binding</keyword>
<dbReference type="PANTHER" id="PTHR36206:SF13">
    <property type="entry name" value="TRANSCRIPTIONAL REGULATORY PROTEIN MOC3"/>
    <property type="match status" value="1"/>
</dbReference>
<dbReference type="SMART" id="SM00066">
    <property type="entry name" value="GAL4"/>
    <property type="match status" value="1"/>
</dbReference>
<evidence type="ECO:0000256" key="1">
    <source>
        <dbReference type="ARBA" id="ARBA00022723"/>
    </source>
</evidence>
<dbReference type="PROSITE" id="PS50048">
    <property type="entry name" value="ZN2_CY6_FUNGAL_2"/>
    <property type="match status" value="1"/>
</dbReference>
<gene>
    <name evidence="8" type="ORF">LTR24_004291</name>
</gene>
<dbReference type="EMBL" id="JAVRRG010000043">
    <property type="protein sequence ID" value="KAK5093438.1"/>
    <property type="molecule type" value="Genomic_DNA"/>
</dbReference>
<protein>
    <recommendedName>
        <fullName evidence="7">Zn(2)-C6 fungal-type domain-containing protein</fullName>
    </recommendedName>
</protein>
<dbReference type="PANTHER" id="PTHR36206">
    <property type="entry name" value="ASPERCRYPTIN BIOSYNTHESIS CLUSTER-SPECIFIC TRANSCRIPTION REGULATOR ATNN-RELATED"/>
    <property type="match status" value="1"/>
</dbReference>
<organism evidence="8 9">
    <name type="scientific">Lithohypha guttulata</name>
    <dbReference type="NCBI Taxonomy" id="1690604"/>
    <lineage>
        <taxon>Eukaryota</taxon>
        <taxon>Fungi</taxon>
        <taxon>Dikarya</taxon>
        <taxon>Ascomycota</taxon>
        <taxon>Pezizomycotina</taxon>
        <taxon>Eurotiomycetes</taxon>
        <taxon>Chaetothyriomycetidae</taxon>
        <taxon>Chaetothyriales</taxon>
        <taxon>Trichomeriaceae</taxon>
        <taxon>Lithohypha</taxon>
    </lineage>
</organism>
<evidence type="ECO:0000256" key="3">
    <source>
        <dbReference type="ARBA" id="ARBA00023015"/>
    </source>
</evidence>
<evidence type="ECO:0000256" key="6">
    <source>
        <dbReference type="ARBA" id="ARBA00023242"/>
    </source>
</evidence>
<keyword evidence="6" id="KW-0539">Nucleus</keyword>
<comment type="caution">
    <text evidence="8">The sequence shown here is derived from an EMBL/GenBank/DDBJ whole genome shotgun (WGS) entry which is preliminary data.</text>
</comment>
<dbReference type="SUPFAM" id="SSF57701">
    <property type="entry name" value="Zn2/Cys6 DNA-binding domain"/>
    <property type="match status" value="1"/>
</dbReference>
<dbReference type="Proteomes" id="UP001345013">
    <property type="component" value="Unassembled WGS sequence"/>
</dbReference>
<keyword evidence="5" id="KW-0804">Transcription</keyword>
<evidence type="ECO:0000256" key="5">
    <source>
        <dbReference type="ARBA" id="ARBA00023163"/>
    </source>
</evidence>
<feature type="domain" description="Zn(2)-C6 fungal-type" evidence="7">
    <location>
        <begin position="17"/>
        <end position="47"/>
    </location>
</feature>
<evidence type="ECO:0000313" key="9">
    <source>
        <dbReference type="Proteomes" id="UP001345013"/>
    </source>
</evidence>
<name>A0ABR0KCH0_9EURO</name>
<evidence type="ECO:0000313" key="8">
    <source>
        <dbReference type="EMBL" id="KAK5093438.1"/>
    </source>
</evidence>
<keyword evidence="9" id="KW-1185">Reference proteome</keyword>
<dbReference type="CDD" id="cd00067">
    <property type="entry name" value="GAL4"/>
    <property type="match status" value="1"/>
</dbReference>
<reference evidence="8 9" key="1">
    <citation type="submission" date="2023-08" db="EMBL/GenBank/DDBJ databases">
        <title>Black Yeasts Isolated from many extreme environments.</title>
        <authorList>
            <person name="Coleine C."/>
            <person name="Stajich J.E."/>
            <person name="Selbmann L."/>
        </authorList>
    </citation>
    <scope>NUCLEOTIDE SEQUENCE [LARGE SCALE GENOMIC DNA]</scope>
    <source>
        <strain evidence="8 9">CCFEE 5885</strain>
    </source>
</reference>
<keyword evidence="4" id="KW-0238">DNA-binding</keyword>
<dbReference type="Gene3D" id="4.10.240.10">
    <property type="entry name" value="Zn(2)-C6 fungal-type DNA-binding domain"/>
    <property type="match status" value="1"/>
</dbReference>
<dbReference type="InterPro" id="IPR001138">
    <property type="entry name" value="Zn2Cys6_DnaBD"/>
</dbReference>
<dbReference type="InterPro" id="IPR036864">
    <property type="entry name" value="Zn2-C6_fun-type_DNA-bd_sf"/>
</dbReference>
<keyword evidence="2" id="KW-0862">Zinc</keyword>
<dbReference type="InterPro" id="IPR052360">
    <property type="entry name" value="Transcr_Regulatory_Proteins"/>
</dbReference>
<proteinExistence type="predicted"/>